<organism evidence="14 15">
    <name type="scientific">Camelimonas lactis</name>
    <dbReference type="NCBI Taxonomy" id="659006"/>
    <lineage>
        <taxon>Bacteria</taxon>
        <taxon>Pseudomonadati</taxon>
        <taxon>Pseudomonadota</taxon>
        <taxon>Alphaproteobacteria</taxon>
        <taxon>Hyphomicrobiales</taxon>
        <taxon>Chelatococcaceae</taxon>
        <taxon>Camelimonas</taxon>
    </lineage>
</organism>
<evidence type="ECO:0000313" key="14">
    <source>
        <dbReference type="EMBL" id="TCO16123.1"/>
    </source>
</evidence>
<keyword evidence="11 13" id="KW-0443">Lipid metabolism</keyword>
<keyword evidence="7 13" id="KW-0808">Transferase</keyword>
<feature type="binding site" evidence="13">
    <location>
        <begin position="56"/>
        <end position="63"/>
    </location>
    <ligand>
        <name>ATP</name>
        <dbReference type="ChEBI" id="CHEBI:30616"/>
    </ligand>
</feature>
<dbReference type="RefSeq" id="WP_132002101.1">
    <property type="nucleotide sequence ID" value="NZ_JBHUNN010000002.1"/>
</dbReference>
<name>A0A4R2H0P7_9HYPH</name>
<dbReference type="OrthoDB" id="9766423at2"/>
<evidence type="ECO:0000256" key="9">
    <source>
        <dbReference type="ARBA" id="ARBA00022777"/>
    </source>
</evidence>
<protein>
    <recommendedName>
        <fullName evidence="4 13">Tetraacyldisaccharide 4'-kinase</fullName>
        <ecNumber evidence="3 13">2.7.1.130</ecNumber>
    </recommendedName>
    <alternativeName>
        <fullName evidence="12 13">Lipid A 4'-kinase</fullName>
    </alternativeName>
</protein>
<comment type="caution">
    <text evidence="14">The sequence shown here is derived from an EMBL/GenBank/DDBJ whole genome shotgun (WGS) entry which is preliminary data.</text>
</comment>
<dbReference type="GO" id="GO:0005524">
    <property type="term" value="F:ATP binding"/>
    <property type="evidence" value="ECO:0007669"/>
    <property type="project" value="UniProtKB-UniRule"/>
</dbReference>
<dbReference type="Pfam" id="PF02606">
    <property type="entry name" value="LpxK"/>
    <property type="match status" value="1"/>
</dbReference>
<keyword evidence="9 13" id="KW-0418">Kinase</keyword>
<evidence type="ECO:0000256" key="13">
    <source>
        <dbReference type="HAMAP-Rule" id="MF_00409"/>
    </source>
</evidence>
<dbReference type="InterPro" id="IPR003758">
    <property type="entry name" value="LpxK"/>
</dbReference>
<keyword evidence="5 13" id="KW-0444">Lipid biosynthesis</keyword>
<evidence type="ECO:0000256" key="11">
    <source>
        <dbReference type="ARBA" id="ARBA00023098"/>
    </source>
</evidence>
<comment type="catalytic activity">
    <reaction evidence="13">
        <text>a lipid A disaccharide + ATP = a lipid IVA + ADP + H(+)</text>
        <dbReference type="Rhea" id="RHEA:67840"/>
        <dbReference type="ChEBI" id="CHEBI:15378"/>
        <dbReference type="ChEBI" id="CHEBI:30616"/>
        <dbReference type="ChEBI" id="CHEBI:176343"/>
        <dbReference type="ChEBI" id="CHEBI:176425"/>
        <dbReference type="ChEBI" id="CHEBI:456216"/>
        <dbReference type="EC" id="2.7.1.130"/>
    </reaction>
</comment>
<dbReference type="PANTHER" id="PTHR42724">
    <property type="entry name" value="TETRAACYLDISACCHARIDE 4'-KINASE"/>
    <property type="match status" value="1"/>
</dbReference>
<accession>A0A4R2H0P7</accession>
<reference evidence="14 15" key="1">
    <citation type="submission" date="2019-03" db="EMBL/GenBank/DDBJ databases">
        <title>Genomic Encyclopedia of Type Strains, Phase IV (KMG-IV): sequencing the most valuable type-strain genomes for metagenomic binning, comparative biology and taxonomic classification.</title>
        <authorList>
            <person name="Goeker M."/>
        </authorList>
    </citation>
    <scope>NUCLEOTIDE SEQUENCE [LARGE SCALE GENOMIC DNA]</scope>
    <source>
        <strain evidence="14 15">DSM 22958</strain>
    </source>
</reference>
<dbReference type="Proteomes" id="UP000294881">
    <property type="component" value="Unassembled WGS sequence"/>
</dbReference>
<evidence type="ECO:0000256" key="1">
    <source>
        <dbReference type="ARBA" id="ARBA00002274"/>
    </source>
</evidence>
<evidence type="ECO:0000256" key="2">
    <source>
        <dbReference type="ARBA" id="ARBA00004870"/>
    </source>
</evidence>
<evidence type="ECO:0000256" key="5">
    <source>
        <dbReference type="ARBA" id="ARBA00022516"/>
    </source>
</evidence>
<evidence type="ECO:0000256" key="3">
    <source>
        <dbReference type="ARBA" id="ARBA00012071"/>
    </source>
</evidence>
<dbReference type="GO" id="GO:0009029">
    <property type="term" value="F:lipid-A 4'-kinase activity"/>
    <property type="evidence" value="ECO:0007669"/>
    <property type="project" value="UniProtKB-UniRule"/>
</dbReference>
<gene>
    <name evidence="13" type="primary">lpxK</name>
    <name evidence="14" type="ORF">EV666_101374</name>
</gene>
<comment type="pathway">
    <text evidence="2 13">Glycolipid biosynthesis; lipid IV(A) biosynthesis; lipid IV(A) from (3R)-3-hydroxytetradecanoyl-[acyl-carrier-protein] and UDP-N-acetyl-alpha-D-glucosamine: step 6/6.</text>
</comment>
<evidence type="ECO:0000256" key="4">
    <source>
        <dbReference type="ARBA" id="ARBA00016436"/>
    </source>
</evidence>
<dbReference type="InterPro" id="IPR027417">
    <property type="entry name" value="P-loop_NTPase"/>
</dbReference>
<keyword evidence="6 13" id="KW-0441">Lipid A biosynthesis</keyword>
<dbReference type="NCBIfam" id="TIGR00682">
    <property type="entry name" value="lpxK"/>
    <property type="match status" value="1"/>
</dbReference>
<keyword evidence="8 13" id="KW-0547">Nucleotide-binding</keyword>
<dbReference type="GO" id="GO:0005886">
    <property type="term" value="C:plasma membrane"/>
    <property type="evidence" value="ECO:0007669"/>
    <property type="project" value="TreeGrafter"/>
</dbReference>
<sequence length="340" mass="34388">MRAPGFWQQRDPGLTARLAMALLAPAAAVYGGVTARRMARPGARVGAPVICVGNFVAGGAGKTPAAISLAAHLARRGLRPAFVSRGYGGALSRQGAVTQIDPAVHDARLAGDEPLLLAAAAPTFVARDRLAGARAAVGAGADVIILDDGLQNPALHKDLALAVVDGAVGVGNGRVLPAGPLRAPLSAQWPAVHAVVVIGAGDAGQAIAREAQARGKPALRASLRPDAAVAARLTGRRVLALAGIGRPEKFVATLREIGAEVVDLAAFGDHHPYRPADLAPLAARAAREGLTLVTTAKDAARMAGDASLAPVLAQMTVLPVTLTFADDGALDALLAKVLAR</sequence>
<dbReference type="EC" id="2.7.1.130" evidence="3 13"/>
<keyword evidence="10 13" id="KW-0067">ATP-binding</keyword>
<comment type="function">
    <text evidence="1 13">Transfers the gamma-phosphate of ATP to the 4'-position of a tetraacyldisaccharide 1-phosphate intermediate (termed DS-1-P) to form tetraacyldisaccharide 1,4'-bis-phosphate (lipid IVA).</text>
</comment>
<evidence type="ECO:0000256" key="7">
    <source>
        <dbReference type="ARBA" id="ARBA00022679"/>
    </source>
</evidence>
<dbReference type="AlphaFoldDB" id="A0A4R2H0P7"/>
<dbReference type="EMBL" id="SLWL01000001">
    <property type="protein sequence ID" value="TCO16123.1"/>
    <property type="molecule type" value="Genomic_DNA"/>
</dbReference>
<evidence type="ECO:0000256" key="8">
    <source>
        <dbReference type="ARBA" id="ARBA00022741"/>
    </source>
</evidence>
<evidence type="ECO:0000256" key="12">
    <source>
        <dbReference type="ARBA" id="ARBA00029757"/>
    </source>
</evidence>
<dbReference type="UniPathway" id="UPA00359">
    <property type="reaction ID" value="UER00482"/>
</dbReference>
<dbReference type="GO" id="GO:0009244">
    <property type="term" value="P:lipopolysaccharide core region biosynthetic process"/>
    <property type="evidence" value="ECO:0007669"/>
    <property type="project" value="TreeGrafter"/>
</dbReference>
<dbReference type="GO" id="GO:0009245">
    <property type="term" value="P:lipid A biosynthetic process"/>
    <property type="evidence" value="ECO:0007669"/>
    <property type="project" value="UniProtKB-UniRule"/>
</dbReference>
<evidence type="ECO:0000256" key="6">
    <source>
        <dbReference type="ARBA" id="ARBA00022556"/>
    </source>
</evidence>
<keyword evidence="15" id="KW-1185">Reference proteome</keyword>
<dbReference type="SUPFAM" id="SSF52540">
    <property type="entry name" value="P-loop containing nucleoside triphosphate hydrolases"/>
    <property type="match status" value="1"/>
</dbReference>
<evidence type="ECO:0000256" key="10">
    <source>
        <dbReference type="ARBA" id="ARBA00022840"/>
    </source>
</evidence>
<proteinExistence type="inferred from homology"/>
<evidence type="ECO:0000313" key="15">
    <source>
        <dbReference type="Proteomes" id="UP000294881"/>
    </source>
</evidence>
<dbReference type="PANTHER" id="PTHR42724:SF1">
    <property type="entry name" value="TETRAACYLDISACCHARIDE 4'-KINASE, MITOCHONDRIAL-RELATED"/>
    <property type="match status" value="1"/>
</dbReference>
<dbReference type="HAMAP" id="MF_00409">
    <property type="entry name" value="LpxK"/>
    <property type="match status" value="1"/>
</dbReference>
<comment type="similarity">
    <text evidence="13">Belongs to the LpxK family.</text>
</comment>